<accession>A0A0E9RPB3</accession>
<organism evidence="1">
    <name type="scientific">Anguilla anguilla</name>
    <name type="common">European freshwater eel</name>
    <name type="synonym">Muraena anguilla</name>
    <dbReference type="NCBI Taxonomy" id="7936"/>
    <lineage>
        <taxon>Eukaryota</taxon>
        <taxon>Metazoa</taxon>
        <taxon>Chordata</taxon>
        <taxon>Craniata</taxon>
        <taxon>Vertebrata</taxon>
        <taxon>Euteleostomi</taxon>
        <taxon>Actinopterygii</taxon>
        <taxon>Neopterygii</taxon>
        <taxon>Teleostei</taxon>
        <taxon>Anguilliformes</taxon>
        <taxon>Anguillidae</taxon>
        <taxon>Anguilla</taxon>
    </lineage>
</organism>
<sequence length="36" mass="4186">MQQLLQQHVGTPATQLNKFSFQCLRHCSIHITEALY</sequence>
<reference evidence="1" key="2">
    <citation type="journal article" date="2015" name="Fish Shellfish Immunol.">
        <title>Early steps in the European eel (Anguilla anguilla)-Vibrio vulnificus interaction in the gills: Role of the RtxA13 toxin.</title>
        <authorList>
            <person name="Callol A."/>
            <person name="Pajuelo D."/>
            <person name="Ebbesson L."/>
            <person name="Teles M."/>
            <person name="MacKenzie S."/>
            <person name="Amaro C."/>
        </authorList>
    </citation>
    <scope>NUCLEOTIDE SEQUENCE</scope>
</reference>
<dbReference type="EMBL" id="GBXM01078359">
    <property type="protein sequence ID" value="JAH30218.1"/>
    <property type="molecule type" value="Transcribed_RNA"/>
</dbReference>
<name>A0A0E9RPB3_ANGAN</name>
<evidence type="ECO:0000313" key="1">
    <source>
        <dbReference type="EMBL" id="JAH30218.1"/>
    </source>
</evidence>
<proteinExistence type="predicted"/>
<dbReference type="AlphaFoldDB" id="A0A0E9RPB3"/>
<protein>
    <submittedName>
        <fullName evidence="1">Uncharacterized protein</fullName>
    </submittedName>
</protein>
<reference evidence="1" key="1">
    <citation type="submission" date="2014-11" db="EMBL/GenBank/DDBJ databases">
        <authorList>
            <person name="Amaro Gonzalez C."/>
        </authorList>
    </citation>
    <scope>NUCLEOTIDE SEQUENCE</scope>
</reference>